<dbReference type="EMBL" id="JBHUJD010000003">
    <property type="protein sequence ID" value="MFD2309526.1"/>
    <property type="molecule type" value="Genomic_DNA"/>
</dbReference>
<keyword evidence="3" id="KW-0862">Zinc</keyword>
<reference evidence="6" key="1">
    <citation type="journal article" date="2019" name="Int. J. Syst. Evol. Microbiol.">
        <title>The Global Catalogue of Microorganisms (GCM) 10K type strain sequencing project: providing services to taxonomists for standard genome sequencing and annotation.</title>
        <authorList>
            <consortium name="The Broad Institute Genomics Platform"/>
            <consortium name="The Broad Institute Genome Sequencing Center for Infectious Disease"/>
            <person name="Wu L."/>
            <person name="Ma J."/>
        </authorList>
    </citation>
    <scope>NUCLEOTIDE SEQUENCE [LARGE SCALE GENOMIC DNA]</scope>
    <source>
        <strain evidence="6">KCTC 12848</strain>
    </source>
</reference>
<comment type="caution">
    <text evidence="5">The sequence shown here is derived from an EMBL/GenBank/DDBJ whole genome shotgun (WGS) entry which is preliminary data.</text>
</comment>
<evidence type="ECO:0000313" key="5">
    <source>
        <dbReference type="EMBL" id="MFD2309526.1"/>
    </source>
</evidence>
<dbReference type="InterPro" id="IPR006913">
    <property type="entry name" value="CENP-V/GFA"/>
</dbReference>
<dbReference type="InterPro" id="IPR011057">
    <property type="entry name" value="Mss4-like_sf"/>
</dbReference>
<evidence type="ECO:0000313" key="6">
    <source>
        <dbReference type="Proteomes" id="UP001597425"/>
    </source>
</evidence>
<accession>A0ABW5E7D8</accession>
<sequence>MKKTYRGSCHCGAVQYEADIDLSAGTGKCNCSICSKTREWGALIKPGDFRLLRGEEALSNYQFGSKQAHHLFCKHCGVRPFGRGHVEEIGGDYVSVFLSTLDNVTSQELIDAPVQYFDGRNDSWWTEPVETRHL</sequence>
<organism evidence="5 6">
    <name type="scientific">Microbulbifer halophilus</name>
    <dbReference type="NCBI Taxonomy" id="453963"/>
    <lineage>
        <taxon>Bacteria</taxon>
        <taxon>Pseudomonadati</taxon>
        <taxon>Pseudomonadota</taxon>
        <taxon>Gammaproteobacteria</taxon>
        <taxon>Cellvibrionales</taxon>
        <taxon>Microbulbiferaceae</taxon>
        <taxon>Microbulbifer</taxon>
    </lineage>
</organism>
<dbReference type="PROSITE" id="PS51891">
    <property type="entry name" value="CENP_V_GFA"/>
    <property type="match status" value="1"/>
</dbReference>
<gene>
    <name evidence="5" type="ORF">ACFSKX_03770</name>
</gene>
<keyword evidence="2" id="KW-0479">Metal-binding</keyword>
<evidence type="ECO:0000256" key="3">
    <source>
        <dbReference type="ARBA" id="ARBA00022833"/>
    </source>
</evidence>
<protein>
    <submittedName>
        <fullName evidence="5">GFA family protein</fullName>
    </submittedName>
</protein>
<comment type="similarity">
    <text evidence="1">Belongs to the Gfa family.</text>
</comment>
<dbReference type="PANTHER" id="PTHR28620">
    <property type="entry name" value="CENTROMERE PROTEIN V"/>
    <property type="match status" value="1"/>
</dbReference>
<dbReference type="RefSeq" id="WP_265721705.1">
    <property type="nucleotide sequence ID" value="NZ_JAPIVK010000014.1"/>
</dbReference>
<keyword evidence="6" id="KW-1185">Reference proteome</keyword>
<name>A0ABW5E7D8_9GAMM</name>
<dbReference type="Gene3D" id="2.170.150.70">
    <property type="match status" value="1"/>
</dbReference>
<evidence type="ECO:0000256" key="1">
    <source>
        <dbReference type="ARBA" id="ARBA00005495"/>
    </source>
</evidence>
<evidence type="ECO:0000259" key="4">
    <source>
        <dbReference type="PROSITE" id="PS51891"/>
    </source>
</evidence>
<evidence type="ECO:0000256" key="2">
    <source>
        <dbReference type="ARBA" id="ARBA00022723"/>
    </source>
</evidence>
<dbReference type="Pfam" id="PF04828">
    <property type="entry name" value="GFA"/>
    <property type="match status" value="1"/>
</dbReference>
<dbReference type="InterPro" id="IPR052355">
    <property type="entry name" value="CENP-V-like"/>
</dbReference>
<dbReference type="Proteomes" id="UP001597425">
    <property type="component" value="Unassembled WGS sequence"/>
</dbReference>
<proteinExistence type="inferred from homology"/>
<dbReference type="PANTHER" id="PTHR28620:SF1">
    <property type="entry name" value="CENP-V_GFA DOMAIN-CONTAINING PROTEIN"/>
    <property type="match status" value="1"/>
</dbReference>
<dbReference type="SUPFAM" id="SSF51316">
    <property type="entry name" value="Mss4-like"/>
    <property type="match status" value="1"/>
</dbReference>
<feature type="domain" description="CENP-V/GFA" evidence="4">
    <location>
        <begin position="5"/>
        <end position="118"/>
    </location>
</feature>